<dbReference type="Proteomes" id="UP000309667">
    <property type="component" value="Unassembled WGS sequence"/>
</dbReference>
<keyword evidence="1 3" id="KW-0378">Hydrolase</keyword>
<dbReference type="Pfam" id="PF00795">
    <property type="entry name" value="CN_hydrolase"/>
    <property type="match status" value="1"/>
</dbReference>
<name>A0ABY2QS29_9HYPH</name>
<evidence type="ECO:0000313" key="3">
    <source>
        <dbReference type="EMBL" id="THV12783.1"/>
    </source>
</evidence>
<protein>
    <submittedName>
        <fullName evidence="3">Carbon-nitrogen hydrolase family protein</fullName>
    </submittedName>
</protein>
<dbReference type="PANTHER" id="PTHR23088">
    <property type="entry name" value="NITRILASE-RELATED"/>
    <property type="match status" value="1"/>
</dbReference>
<gene>
    <name evidence="3" type="ORF">E9677_18890</name>
</gene>
<evidence type="ECO:0000256" key="1">
    <source>
        <dbReference type="ARBA" id="ARBA00022801"/>
    </source>
</evidence>
<dbReference type="PROSITE" id="PS50263">
    <property type="entry name" value="CN_HYDROLASE"/>
    <property type="match status" value="1"/>
</dbReference>
<evidence type="ECO:0000313" key="4">
    <source>
        <dbReference type="Proteomes" id="UP000309667"/>
    </source>
</evidence>
<sequence length="286" mass="31675">MNISMIQMSSQPDRAANLAQALLLMEKACAQGKPDLLVLPEHFDWTGGTPDDKRRAADCVPGGEAYEVLRKFARDAGVAIHAGSLLERRLGDERIFNTTVVFDASGAEIGRYSKIHLFDITAPDGKRYAESATVAPGDGLFVYDIAGFRIGCAICYDLRFSRLFDRLASLDVDVVILPAAFTQQTGRDHWEVLCRARAIEFQCFFVACGQCGSYEAPDGERRFMFGHSLVADPWGRILAMAGDEICVLEAMLDKSLVKEVHSMIPMREHRRDIKDMPILIAEIGGR</sequence>
<comment type="caution">
    <text evidence="3">The sequence shown here is derived from an EMBL/GenBank/DDBJ whole genome shotgun (WGS) entry which is preliminary data.</text>
</comment>
<dbReference type="InterPro" id="IPR003010">
    <property type="entry name" value="C-N_Hydrolase"/>
</dbReference>
<proteinExistence type="predicted"/>
<reference evidence="3 4" key="1">
    <citation type="submission" date="2019-04" db="EMBL/GenBank/DDBJ databases">
        <title>Genome sequence of strain 7209-2.</title>
        <authorList>
            <person name="Gao J."/>
            <person name="Sun J."/>
        </authorList>
    </citation>
    <scope>NUCLEOTIDE SEQUENCE [LARGE SCALE GENOMIC DNA]</scope>
    <source>
        <strain evidence="3 4">7209-2</strain>
    </source>
</reference>
<dbReference type="GO" id="GO:0016787">
    <property type="term" value="F:hydrolase activity"/>
    <property type="evidence" value="ECO:0007669"/>
    <property type="project" value="UniProtKB-KW"/>
</dbReference>
<dbReference type="InterPro" id="IPR045254">
    <property type="entry name" value="Nit1/2_C-N_Hydrolase"/>
</dbReference>
<dbReference type="RefSeq" id="WP_136559572.1">
    <property type="nucleotide sequence ID" value="NZ_STGT01000004.1"/>
</dbReference>
<dbReference type="InterPro" id="IPR036526">
    <property type="entry name" value="C-N_Hydrolase_sf"/>
</dbReference>
<feature type="domain" description="CN hydrolase" evidence="2">
    <location>
        <begin position="1"/>
        <end position="254"/>
    </location>
</feature>
<dbReference type="PANTHER" id="PTHR23088:SF27">
    <property type="entry name" value="DEAMINATED GLUTATHIONE AMIDASE"/>
    <property type="match status" value="1"/>
</dbReference>
<dbReference type="CDD" id="cd07572">
    <property type="entry name" value="nit"/>
    <property type="match status" value="1"/>
</dbReference>
<keyword evidence="4" id="KW-1185">Reference proteome</keyword>
<dbReference type="EMBL" id="STGT01000004">
    <property type="protein sequence ID" value="THV12783.1"/>
    <property type="molecule type" value="Genomic_DNA"/>
</dbReference>
<dbReference type="SUPFAM" id="SSF56317">
    <property type="entry name" value="Carbon-nitrogen hydrolase"/>
    <property type="match status" value="1"/>
</dbReference>
<evidence type="ECO:0000259" key="2">
    <source>
        <dbReference type="PROSITE" id="PS50263"/>
    </source>
</evidence>
<organism evidence="3 4">
    <name type="scientific">Rhizobium rhizophilum</name>
    <dbReference type="NCBI Taxonomy" id="1850373"/>
    <lineage>
        <taxon>Bacteria</taxon>
        <taxon>Pseudomonadati</taxon>
        <taxon>Pseudomonadota</taxon>
        <taxon>Alphaproteobacteria</taxon>
        <taxon>Hyphomicrobiales</taxon>
        <taxon>Rhizobiaceae</taxon>
        <taxon>Rhizobium/Agrobacterium group</taxon>
        <taxon>Rhizobium</taxon>
    </lineage>
</organism>
<dbReference type="Gene3D" id="3.60.110.10">
    <property type="entry name" value="Carbon-nitrogen hydrolase"/>
    <property type="match status" value="1"/>
</dbReference>
<accession>A0ABY2QS29</accession>